<dbReference type="GO" id="GO:0016747">
    <property type="term" value="F:acyltransferase activity, transferring groups other than amino-acyl groups"/>
    <property type="evidence" value="ECO:0007669"/>
    <property type="project" value="InterPro"/>
</dbReference>
<comment type="caution">
    <text evidence="4">The sequence shown here is derived from an EMBL/GenBank/DDBJ whole genome shotgun (WGS) entry which is preliminary data.</text>
</comment>
<keyword evidence="1" id="KW-0808">Transferase</keyword>
<dbReference type="Proteomes" id="UP000650628">
    <property type="component" value="Unassembled WGS sequence"/>
</dbReference>
<evidence type="ECO:0000313" key="5">
    <source>
        <dbReference type="Proteomes" id="UP000650628"/>
    </source>
</evidence>
<accession>A0A8J3U0B5</accession>
<dbReference type="InterPro" id="IPR016181">
    <property type="entry name" value="Acyl_CoA_acyltransferase"/>
</dbReference>
<evidence type="ECO:0000256" key="1">
    <source>
        <dbReference type="ARBA" id="ARBA00022679"/>
    </source>
</evidence>
<dbReference type="PANTHER" id="PTHR43877:SF2">
    <property type="entry name" value="AMINOALKYLPHOSPHONATE N-ACETYLTRANSFERASE-RELATED"/>
    <property type="match status" value="1"/>
</dbReference>
<sequence length="177" mass="19928">MCLFVGASAIRQAVDGDLPAVVRSLGQEDYFADRLVRQASGHGQLLLAWDDGTAVGDVYVWLAAAEEPELRARLPDVPLLTHLEVVPGRRNQGIGTELLQVAERELWERGYKHVALGVNLDNHAAQRLYLRLGYTEWPHGLLATTEVVYHPDGVRERRPEVCRVMVRQLEQDRSSPW</sequence>
<organism evidence="4 5">
    <name type="scientific">Planotetraspora mira</name>
    <dbReference type="NCBI Taxonomy" id="58121"/>
    <lineage>
        <taxon>Bacteria</taxon>
        <taxon>Bacillati</taxon>
        <taxon>Actinomycetota</taxon>
        <taxon>Actinomycetes</taxon>
        <taxon>Streptosporangiales</taxon>
        <taxon>Streptosporangiaceae</taxon>
        <taxon>Planotetraspora</taxon>
    </lineage>
</organism>
<evidence type="ECO:0000259" key="3">
    <source>
        <dbReference type="PROSITE" id="PS51186"/>
    </source>
</evidence>
<dbReference type="PANTHER" id="PTHR43877">
    <property type="entry name" value="AMINOALKYLPHOSPHONATE N-ACETYLTRANSFERASE-RELATED-RELATED"/>
    <property type="match status" value="1"/>
</dbReference>
<evidence type="ECO:0000256" key="2">
    <source>
        <dbReference type="ARBA" id="ARBA00023315"/>
    </source>
</evidence>
<dbReference type="Gene3D" id="3.40.630.30">
    <property type="match status" value="1"/>
</dbReference>
<keyword evidence="5" id="KW-1185">Reference proteome</keyword>
<dbReference type="InterPro" id="IPR050832">
    <property type="entry name" value="Bact_Acetyltransf"/>
</dbReference>
<protein>
    <recommendedName>
        <fullName evidence="3">N-acetyltransferase domain-containing protein</fullName>
    </recommendedName>
</protein>
<dbReference type="EMBL" id="BOOO01000019">
    <property type="protein sequence ID" value="GII30465.1"/>
    <property type="molecule type" value="Genomic_DNA"/>
</dbReference>
<dbReference type="InterPro" id="IPR000182">
    <property type="entry name" value="GNAT_dom"/>
</dbReference>
<dbReference type="Pfam" id="PF00583">
    <property type="entry name" value="Acetyltransf_1"/>
    <property type="match status" value="1"/>
</dbReference>
<reference evidence="4 5" key="1">
    <citation type="submission" date="2021-01" db="EMBL/GenBank/DDBJ databases">
        <title>Whole genome shotgun sequence of Planotetraspora mira NBRC 15435.</title>
        <authorList>
            <person name="Komaki H."/>
            <person name="Tamura T."/>
        </authorList>
    </citation>
    <scope>NUCLEOTIDE SEQUENCE [LARGE SCALE GENOMIC DNA]</scope>
    <source>
        <strain evidence="4 5">NBRC 15435</strain>
    </source>
</reference>
<keyword evidence="2" id="KW-0012">Acyltransferase</keyword>
<proteinExistence type="predicted"/>
<dbReference type="AlphaFoldDB" id="A0A8J3U0B5"/>
<dbReference type="SUPFAM" id="SSF55729">
    <property type="entry name" value="Acyl-CoA N-acyltransferases (Nat)"/>
    <property type="match status" value="1"/>
</dbReference>
<evidence type="ECO:0000313" key="4">
    <source>
        <dbReference type="EMBL" id="GII30465.1"/>
    </source>
</evidence>
<dbReference type="PROSITE" id="PS51186">
    <property type="entry name" value="GNAT"/>
    <property type="match status" value="1"/>
</dbReference>
<gene>
    <name evidence="4" type="ORF">Pmi06nite_39070</name>
</gene>
<feature type="domain" description="N-acetyltransferase" evidence="3">
    <location>
        <begin position="8"/>
        <end position="161"/>
    </location>
</feature>
<dbReference type="CDD" id="cd04301">
    <property type="entry name" value="NAT_SF"/>
    <property type="match status" value="1"/>
</dbReference>
<name>A0A8J3U0B5_9ACTN</name>